<dbReference type="EMBL" id="CABPRJ010001918">
    <property type="protein sequence ID" value="VVC41415.1"/>
    <property type="molecule type" value="Genomic_DNA"/>
</dbReference>
<dbReference type="Gene3D" id="3.30.60.190">
    <property type="match status" value="1"/>
</dbReference>
<dbReference type="GO" id="GO:0000492">
    <property type="term" value="P:box C/D snoRNP assembly"/>
    <property type="evidence" value="ECO:0007669"/>
    <property type="project" value="TreeGrafter"/>
</dbReference>
<reference evidence="9 10" key="1">
    <citation type="submission" date="2019-08" db="EMBL/GenBank/DDBJ databases">
        <authorList>
            <person name="Alioto T."/>
            <person name="Alioto T."/>
            <person name="Gomez Garrido J."/>
        </authorList>
    </citation>
    <scope>NUCLEOTIDE SEQUENCE [LARGE SCALE GENOMIC DNA]</scope>
</reference>
<dbReference type="PANTHER" id="PTHR13483">
    <property type="entry name" value="BOX C_D SNORNA PROTEIN 1-RELATED"/>
    <property type="match status" value="1"/>
</dbReference>
<dbReference type="GO" id="GO:0008270">
    <property type="term" value="F:zinc ion binding"/>
    <property type="evidence" value="ECO:0007669"/>
    <property type="project" value="UniProtKB-UniRule"/>
</dbReference>
<evidence type="ECO:0000256" key="4">
    <source>
        <dbReference type="ARBA" id="ARBA00022833"/>
    </source>
</evidence>
<dbReference type="InterPro" id="IPR007529">
    <property type="entry name" value="Znf_HIT"/>
</dbReference>
<evidence type="ECO:0000256" key="6">
    <source>
        <dbReference type="ARBA" id="ARBA00049654"/>
    </source>
</evidence>
<dbReference type="OrthoDB" id="272357at2759"/>
<keyword evidence="3 7" id="KW-0863">Zinc-finger</keyword>
<comment type="function">
    <text evidence="5">Required for box C/D snoRNAs accumulation involved in snoRNA processing, snoRNA transport to the nucleolus and ribosome biogenesis.</text>
</comment>
<keyword evidence="1" id="KW-0597">Phosphoprotein</keyword>
<dbReference type="Pfam" id="PF25790">
    <property type="entry name" value="BCD1"/>
    <property type="match status" value="1"/>
</dbReference>
<evidence type="ECO:0000256" key="2">
    <source>
        <dbReference type="ARBA" id="ARBA00022723"/>
    </source>
</evidence>
<sequence>METKNRLGNCEVCSANTAKYCCPRCEVKTCSLSCVNIHKTELECDGRKYKTGFKKLEKFNDNDLSQDYRLMNEYIEAIGEFKIKTQRLSNLTPGFRRLRYQAYQRHNRLQILPNSSLNKNNTSYYNNKLNKIFWRIDWTFHGTNVKLSDHKVPEYLKFKDIVRKYLTTEFHDDKVNEEMQFYISAGIKEVTLLMKTPYGKYYEIDSEDSILYTLRYKSILEYPEILVILSIHKEGFSHLIYQENPILHNNKRIKTN</sequence>
<dbReference type="PANTHER" id="PTHR13483:SF3">
    <property type="entry name" value="BOX C_D SNORNA PROTEIN 1"/>
    <property type="match status" value="1"/>
</dbReference>
<name>A0A5E4NIN0_9HEMI</name>
<keyword evidence="10" id="KW-1185">Reference proteome</keyword>
<evidence type="ECO:0000256" key="1">
    <source>
        <dbReference type="ARBA" id="ARBA00022553"/>
    </source>
</evidence>
<evidence type="ECO:0000256" key="3">
    <source>
        <dbReference type="ARBA" id="ARBA00022771"/>
    </source>
</evidence>
<dbReference type="CDD" id="cd23023">
    <property type="entry name" value="zf-HIT_BCD1"/>
    <property type="match status" value="1"/>
</dbReference>
<gene>
    <name evidence="9" type="ORF">CINCED_3A023272</name>
</gene>
<accession>A0A5E4NIN0</accession>
<dbReference type="SUPFAM" id="SSF144232">
    <property type="entry name" value="HIT/MYND zinc finger-like"/>
    <property type="match status" value="1"/>
</dbReference>
<comment type="similarity">
    <text evidence="6">Belongs to the BCD1 family.</text>
</comment>
<dbReference type="GO" id="GO:0005634">
    <property type="term" value="C:nucleus"/>
    <property type="evidence" value="ECO:0007669"/>
    <property type="project" value="TreeGrafter"/>
</dbReference>
<dbReference type="GO" id="GO:0070761">
    <property type="term" value="C:pre-snoRNP complex"/>
    <property type="evidence" value="ECO:0007669"/>
    <property type="project" value="TreeGrafter"/>
</dbReference>
<evidence type="ECO:0000313" key="10">
    <source>
        <dbReference type="Proteomes" id="UP000325440"/>
    </source>
</evidence>
<dbReference type="InterPro" id="IPR057721">
    <property type="entry name" value="BCD1_alpha/beta"/>
</dbReference>
<organism evidence="9 10">
    <name type="scientific">Cinara cedri</name>
    <dbReference type="NCBI Taxonomy" id="506608"/>
    <lineage>
        <taxon>Eukaryota</taxon>
        <taxon>Metazoa</taxon>
        <taxon>Ecdysozoa</taxon>
        <taxon>Arthropoda</taxon>
        <taxon>Hexapoda</taxon>
        <taxon>Insecta</taxon>
        <taxon>Pterygota</taxon>
        <taxon>Neoptera</taxon>
        <taxon>Paraneoptera</taxon>
        <taxon>Hemiptera</taxon>
        <taxon>Sternorrhyncha</taxon>
        <taxon>Aphidomorpha</taxon>
        <taxon>Aphidoidea</taxon>
        <taxon>Aphididae</taxon>
        <taxon>Lachninae</taxon>
        <taxon>Cinara</taxon>
    </lineage>
</organism>
<keyword evidence="4" id="KW-0862">Zinc</keyword>
<dbReference type="InterPro" id="IPR051639">
    <property type="entry name" value="BCD1"/>
</dbReference>
<feature type="domain" description="HIT-type" evidence="8">
    <location>
        <begin position="10"/>
        <end position="44"/>
    </location>
</feature>
<proteinExistence type="inferred from homology"/>
<dbReference type="GO" id="GO:0048254">
    <property type="term" value="P:snoRNA localization"/>
    <property type="evidence" value="ECO:0007669"/>
    <property type="project" value="TreeGrafter"/>
</dbReference>
<evidence type="ECO:0000256" key="5">
    <source>
        <dbReference type="ARBA" id="ARBA00049598"/>
    </source>
</evidence>
<evidence type="ECO:0000256" key="7">
    <source>
        <dbReference type="PROSITE-ProRule" id="PRU00453"/>
    </source>
</evidence>
<dbReference type="AlphaFoldDB" id="A0A5E4NIN0"/>
<dbReference type="Proteomes" id="UP000325440">
    <property type="component" value="Unassembled WGS sequence"/>
</dbReference>
<dbReference type="GO" id="GO:0000463">
    <property type="term" value="P:maturation of LSU-rRNA from tricistronic rRNA transcript (SSU-rRNA, 5.8S rRNA, LSU-rRNA)"/>
    <property type="evidence" value="ECO:0007669"/>
    <property type="project" value="TreeGrafter"/>
</dbReference>
<evidence type="ECO:0000313" key="9">
    <source>
        <dbReference type="EMBL" id="VVC41415.1"/>
    </source>
</evidence>
<protein>
    <submittedName>
        <fullName evidence="9">Zinc finger, HIT-type</fullName>
    </submittedName>
</protein>
<evidence type="ECO:0000259" key="8">
    <source>
        <dbReference type="PROSITE" id="PS51083"/>
    </source>
</evidence>
<dbReference type="PROSITE" id="PS51083">
    <property type="entry name" value="ZF_HIT"/>
    <property type="match status" value="1"/>
</dbReference>
<dbReference type="Pfam" id="PF04438">
    <property type="entry name" value="zf-HIT"/>
    <property type="match status" value="1"/>
</dbReference>
<keyword evidence="2" id="KW-0479">Metal-binding</keyword>